<organism evidence="4 5">
    <name type="scientific">Mycena chlorophos</name>
    <name type="common">Agaric fungus</name>
    <name type="synonym">Agaricus chlorophos</name>
    <dbReference type="NCBI Taxonomy" id="658473"/>
    <lineage>
        <taxon>Eukaryota</taxon>
        <taxon>Fungi</taxon>
        <taxon>Dikarya</taxon>
        <taxon>Basidiomycota</taxon>
        <taxon>Agaricomycotina</taxon>
        <taxon>Agaricomycetes</taxon>
        <taxon>Agaricomycetidae</taxon>
        <taxon>Agaricales</taxon>
        <taxon>Marasmiineae</taxon>
        <taxon>Mycenaceae</taxon>
        <taxon>Mycena</taxon>
    </lineage>
</organism>
<feature type="compositionally biased region" description="Polar residues" evidence="2">
    <location>
        <begin position="767"/>
        <end position="799"/>
    </location>
</feature>
<feature type="region of interest" description="Disordered" evidence="2">
    <location>
        <begin position="1"/>
        <end position="24"/>
    </location>
</feature>
<dbReference type="Proteomes" id="UP000815677">
    <property type="component" value="Unassembled WGS sequence"/>
</dbReference>
<proteinExistence type="predicted"/>
<dbReference type="EMBL" id="DF848705">
    <property type="protein sequence ID" value="GAT54574.1"/>
    <property type="molecule type" value="Genomic_DNA"/>
</dbReference>
<dbReference type="SMART" id="SM00906">
    <property type="entry name" value="Fungal_trans"/>
    <property type="match status" value="1"/>
</dbReference>
<keyword evidence="1" id="KW-0539">Nucleus</keyword>
<evidence type="ECO:0000256" key="1">
    <source>
        <dbReference type="ARBA" id="ARBA00023242"/>
    </source>
</evidence>
<feature type="region of interest" description="Disordered" evidence="2">
    <location>
        <begin position="353"/>
        <end position="379"/>
    </location>
</feature>
<feature type="domain" description="Xylanolytic transcriptional activator regulatory" evidence="3">
    <location>
        <begin position="457"/>
        <end position="530"/>
    </location>
</feature>
<protein>
    <recommendedName>
        <fullName evidence="3">Xylanolytic transcriptional activator regulatory domain-containing protein</fullName>
    </recommendedName>
</protein>
<dbReference type="InterPro" id="IPR050987">
    <property type="entry name" value="AtrR-like"/>
</dbReference>
<evidence type="ECO:0000313" key="5">
    <source>
        <dbReference type="Proteomes" id="UP000815677"/>
    </source>
</evidence>
<name>A0ABQ0LU22_MYCCL</name>
<reference evidence="4" key="1">
    <citation type="submission" date="2014-09" db="EMBL/GenBank/DDBJ databases">
        <title>Genome sequence of the luminous mushroom Mycena chlorophos for searching fungal bioluminescence genes.</title>
        <authorList>
            <person name="Tanaka Y."/>
            <person name="Kasuga D."/>
            <person name="Oba Y."/>
            <person name="Hase S."/>
            <person name="Sato K."/>
            <person name="Oba Y."/>
            <person name="Sakakibara Y."/>
        </authorList>
    </citation>
    <scope>NUCLEOTIDE SEQUENCE</scope>
</reference>
<sequence length="857" mass="95098">MLENSPESSEEEHDGVSTNGRSTKRKLGRACDRCRRRKRELSPFFGPRVLNLNYFSDASPENGDRCSNCAIRDDACTFLQTVKRVRDHLTKYLCFHSNLSETPSSARVCPFHLASPQQNLTVRSKAYIASLEDENRLLRARLASAELMVQSLGTPPAQSPPTSSPETGFTTRGINPLASSLFMMRQSLTTQIMRPPPAAPEDLQHIELMEKFATMHLGRPADRSEGPGRRFVGKSSNIAVIGSVLALKADVHAPEKKGQFAASLQSMRSQFWQRKQWDNTSIRTRRLKFPPLPLMQELVQLYFQHVGIYLPLLHRPTFERSVREGLFLENDSFGATVLLVCAIGARWHPDPKMGAPDGTGLGNDSYGASPVSRSDPPLSVPDPTIDITGPNNIAIKEAAKIAAASGAAGAGIAAGWAWFEQVAPDAKHLYKQPGLYDLQYYSLVCQYLEHMSSPHICWNLIGMALRLAQDLGIHRRSKHDQQISVEREQCKRVLWVLLYQDRMVSSGMGRPCTLGYEDLDIDLPVECDDEYWEHPTHPFQQPPGVPSRIAFFNALMGLNNMLAASMRSVYGLGKFKKILDQFGGNWEESVIAELDSALNTPLHLRWDPEKLTKPIFFDQAAALQCAFYHMEIFIHRPFIPIVRSAPTALPALAICTNAARLCASTADLQRRRKDDVPVVFNFYAIFSSATILLLNIWSSKHAGLEANTARDMGYVNRCMKAIKNCEDSWLHAGMLWDMLVELSSSGQGPTTGPAPQPSGSNADADDSCSNAFTTVNSSPLQGSNTNSDGSPNDDFSTSPDIERVVPEVTDIDMLLDMDEETMAMWANAPSGLEVEDWSQYFQNMGGLDGAQVDVDWR</sequence>
<gene>
    <name evidence="4" type="ORF">MCHLO_11419</name>
</gene>
<keyword evidence="5" id="KW-1185">Reference proteome</keyword>
<feature type="compositionally biased region" description="Low complexity" evidence="2">
    <location>
        <begin position="745"/>
        <end position="760"/>
    </location>
</feature>
<dbReference type="CDD" id="cd12148">
    <property type="entry name" value="fungal_TF_MHR"/>
    <property type="match status" value="1"/>
</dbReference>
<dbReference type="PANTHER" id="PTHR46910:SF38">
    <property type="entry name" value="ZN(2)-C6 FUNGAL-TYPE DOMAIN-CONTAINING PROTEIN"/>
    <property type="match status" value="1"/>
</dbReference>
<evidence type="ECO:0000259" key="3">
    <source>
        <dbReference type="SMART" id="SM00906"/>
    </source>
</evidence>
<dbReference type="PANTHER" id="PTHR46910">
    <property type="entry name" value="TRANSCRIPTION FACTOR PDR1"/>
    <property type="match status" value="1"/>
</dbReference>
<evidence type="ECO:0000313" key="4">
    <source>
        <dbReference type="EMBL" id="GAT54574.1"/>
    </source>
</evidence>
<accession>A0ABQ0LU22</accession>
<dbReference type="Pfam" id="PF04082">
    <property type="entry name" value="Fungal_trans"/>
    <property type="match status" value="1"/>
</dbReference>
<evidence type="ECO:0000256" key="2">
    <source>
        <dbReference type="SAM" id="MobiDB-lite"/>
    </source>
</evidence>
<feature type="region of interest" description="Disordered" evidence="2">
    <location>
        <begin position="745"/>
        <end position="803"/>
    </location>
</feature>
<dbReference type="InterPro" id="IPR007219">
    <property type="entry name" value="XnlR_reg_dom"/>
</dbReference>